<name>A0A976AX24_9BURK</name>
<dbReference type="Proteomes" id="UP000256952">
    <property type="component" value="Chromosome CBM2613_a"/>
</dbReference>
<protein>
    <recommendedName>
        <fullName evidence="3">Immunity protein 52 domain-containing protein</fullName>
    </recommendedName>
</protein>
<evidence type="ECO:0000313" key="2">
    <source>
        <dbReference type="Proteomes" id="UP000256952"/>
    </source>
</evidence>
<proteinExistence type="predicted"/>
<dbReference type="RefSeq" id="WP_116331238.1">
    <property type="nucleotide sequence ID" value="NZ_LT992559.1"/>
</dbReference>
<accession>A0A976AX24</accession>
<dbReference type="EMBL" id="OFTH01000018">
    <property type="protein sequence ID" value="SOZ59749.1"/>
    <property type="molecule type" value="Genomic_DNA"/>
</dbReference>
<sequence>MTNTLLPEITALMRPSVTPSLQDQLDQLGRFIHVIQAWGPSFSKWYLGGDSKDEALRYEAFGDAGIKPAALAVLRTMNSGKATACDVGLWNGQDGAQAAGLKYLMGGLRPWTVNLRPRVDPEITTPQVVYVVEQAAVIGSPLLITAHAQSYMTKKVFRDRPGVGNMIYLPRPVTQREVPEAGALVPVMREQCQIGTIIISVADQVFSDLLPDHVRLANSIEVRLVDQDLLPRYAEL</sequence>
<evidence type="ECO:0000313" key="1">
    <source>
        <dbReference type="EMBL" id="SOZ59749.1"/>
    </source>
</evidence>
<dbReference type="AlphaFoldDB" id="A0A976AX24"/>
<gene>
    <name evidence="1" type="ORF">CBM2613_A250362</name>
</gene>
<organism evidence="1 2">
    <name type="scientific">Cupriavidus taiwanensis</name>
    <dbReference type="NCBI Taxonomy" id="164546"/>
    <lineage>
        <taxon>Bacteria</taxon>
        <taxon>Pseudomonadati</taxon>
        <taxon>Pseudomonadota</taxon>
        <taxon>Betaproteobacteria</taxon>
        <taxon>Burkholderiales</taxon>
        <taxon>Burkholderiaceae</taxon>
        <taxon>Cupriavidus</taxon>
    </lineage>
</organism>
<evidence type="ECO:0008006" key="3">
    <source>
        <dbReference type="Google" id="ProtNLM"/>
    </source>
</evidence>
<comment type="caution">
    <text evidence="1">The sequence shown here is derived from an EMBL/GenBank/DDBJ whole genome shotgun (WGS) entry which is preliminary data.</text>
</comment>
<reference evidence="1 2" key="1">
    <citation type="submission" date="2018-01" db="EMBL/GenBank/DDBJ databases">
        <authorList>
            <person name="Clerissi C."/>
        </authorList>
    </citation>
    <scope>NUCLEOTIDE SEQUENCE [LARGE SCALE GENOMIC DNA]</scope>
    <source>
        <strain evidence="1">Cupriavidus taiwanensis STM 8556</strain>
    </source>
</reference>